<organism evidence="2">
    <name type="scientific">Arundo donax</name>
    <name type="common">Giant reed</name>
    <name type="synonym">Donax arundinaceus</name>
    <dbReference type="NCBI Taxonomy" id="35708"/>
    <lineage>
        <taxon>Eukaryota</taxon>
        <taxon>Viridiplantae</taxon>
        <taxon>Streptophyta</taxon>
        <taxon>Embryophyta</taxon>
        <taxon>Tracheophyta</taxon>
        <taxon>Spermatophyta</taxon>
        <taxon>Magnoliopsida</taxon>
        <taxon>Liliopsida</taxon>
        <taxon>Poales</taxon>
        <taxon>Poaceae</taxon>
        <taxon>PACMAD clade</taxon>
        <taxon>Arundinoideae</taxon>
        <taxon>Arundineae</taxon>
        <taxon>Arundo</taxon>
    </lineage>
</organism>
<accession>A0A0A9A1X8</accession>
<sequence>MRRVPIHEGVSSATNAPGELYTAGAGDG</sequence>
<reference evidence="2" key="1">
    <citation type="submission" date="2014-09" db="EMBL/GenBank/DDBJ databases">
        <authorList>
            <person name="Magalhaes I.L.F."/>
            <person name="Oliveira U."/>
            <person name="Santos F.R."/>
            <person name="Vidigal T.H.D.A."/>
            <person name="Brescovit A.D."/>
            <person name="Santos A.J."/>
        </authorList>
    </citation>
    <scope>NUCLEOTIDE SEQUENCE</scope>
    <source>
        <tissue evidence="2">Shoot tissue taken approximately 20 cm above the soil surface</tissue>
    </source>
</reference>
<name>A0A0A9A1X8_ARUDO</name>
<dbReference type="AlphaFoldDB" id="A0A0A9A1X8"/>
<evidence type="ECO:0000313" key="2">
    <source>
        <dbReference type="EMBL" id="JAD43020.1"/>
    </source>
</evidence>
<protein>
    <submittedName>
        <fullName evidence="2">Uncharacterized protein</fullName>
    </submittedName>
</protein>
<proteinExistence type="predicted"/>
<dbReference type="EMBL" id="GBRH01254875">
    <property type="protein sequence ID" value="JAD43020.1"/>
    <property type="molecule type" value="Transcribed_RNA"/>
</dbReference>
<feature type="region of interest" description="Disordered" evidence="1">
    <location>
        <begin position="1"/>
        <end position="28"/>
    </location>
</feature>
<evidence type="ECO:0000256" key="1">
    <source>
        <dbReference type="SAM" id="MobiDB-lite"/>
    </source>
</evidence>
<reference evidence="2" key="2">
    <citation type="journal article" date="2015" name="Data Brief">
        <title>Shoot transcriptome of the giant reed, Arundo donax.</title>
        <authorList>
            <person name="Barrero R.A."/>
            <person name="Guerrero F.D."/>
            <person name="Moolhuijzen P."/>
            <person name="Goolsby J.A."/>
            <person name="Tidwell J."/>
            <person name="Bellgard S.E."/>
            <person name="Bellgard M.I."/>
        </authorList>
    </citation>
    <scope>NUCLEOTIDE SEQUENCE</scope>
    <source>
        <tissue evidence="2">Shoot tissue taken approximately 20 cm above the soil surface</tissue>
    </source>
</reference>